<dbReference type="EMBL" id="CYKH01001647">
    <property type="protein sequence ID" value="CUG88539.1"/>
    <property type="molecule type" value="Genomic_DNA"/>
</dbReference>
<evidence type="ECO:0000256" key="1">
    <source>
        <dbReference type="ARBA" id="ARBA00022737"/>
    </source>
</evidence>
<dbReference type="VEuPathDB" id="TriTrypDB:BSAL_15915"/>
<dbReference type="NCBIfam" id="TIGR00756">
    <property type="entry name" value="PPR"/>
    <property type="match status" value="4"/>
</dbReference>
<dbReference type="Proteomes" id="UP000051952">
    <property type="component" value="Unassembled WGS sequence"/>
</dbReference>
<proteinExistence type="predicted"/>
<dbReference type="OMA" id="TEVYNQF"/>
<dbReference type="InterPro" id="IPR011990">
    <property type="entry name" value="TPR-like_helical_dom_sf"/>
</dbReference>
<organism evidence="3 4">
    <name type="scientific">Bodo saltans</name>
    <name type="common">Flagellated protozoan</name>
    <dbReference type="NCBI Taxonomy" id="75058"/>
    <lineage>
        <taxon>Eukaryota</taxon>
        <taxon>Discoba</taxon>
        <taxon>Euglenozoa</taxon>
        <taxon>Kinetoplastea</taxon>
        <taxon>Metakinetoplastina</taxon>
        <taxon>Eubodonida</taxon>
        <taxon>Bodonidae</taxon>
        <taxon>Bodo</taxon>
    </lineage>
</organism>
<dbReference type="Pfam" id="PF01535">
    <property type="entry name" value="PPR"/>
    <property type="match status" value="3"/>
</dbReference>
<evidence type="ECO:0000313" key="4">
    <source>
        <dbReference type="Proteomes" id="UP000051952"/>
    </source>
</evidence>
<feature type="repeat" description="PPR" evidence="2">
    <location>
        <begin position="418"/>
        <end position="452"/>
    </location>
</feature>
<dbReference type="AlphaFoldDB" id="A0A0S4JES4"/>
<feature type="repeat" description="PPR" evidence="2">
    <location>
        <begin position="949"/>
        <end position="983"/>
    </location>
</feature>
<reference evidence="4" key="1">
    <citation type="submission" date="2015-09" db="EMBL/GenBank/DDBJ databases">
        <authorList>
            <consortium name="Pathogen Informatics"/>
        </authorList>
    </citation>
    <scope>NUCLEOTIDE SEQUENCE [LARGE SCALE GENOMIC DNA]</scope>
    <source>
        <strain evidence="4">Lake Konstanz</strain>
    </source>
</reference>
<sequence length="1025" mass="114896">MLRATSLVRRSLNNTQQRVVCRIGTAGGLFGTTPLRLNRHTFQTFSQQDEDDLVRVIKTKPKHVLKHVRQQVWRSRKKELHFRNTVTQLMIVVQDHLRKQLLDPNSASAIMEGVLEECVKFGQHDMAHLLFRAFLRFRKYGCNITIDALRYLFESYKETDSSELMLQLANEMKADPSLRALSIAAYLFAGATESAEALRANVIAEEMTADDFIAVAEGYAKLHQVDKLNELIKSLPRKLATAPGSSSAASDEATSSAPSEWIPVFQCFLRLCVKLNDELLFAQVFHSATDRKITFTQDMFATILRLKVRNVTSVDELVSIEEELKGLGYVADITTNSIIISAFARLTHFGDRGSEEVILAKVDTLLSTIEARLKQGDPDADVSAAHIRAVIRGYGAAGRPELIKSAWARIQHKDLTNNTRIYNEVIKWFALMGNVKDVLELKDEMQGKGLHADAQTYAWIFRALGKFYPRHTERLYQEMRSQGTRPDVSLYTSLIGIFADLEQMERVEEILKEMQGRVDAGTLQFTSNTFAVLIRVYGVSDLPRAELFFREALEKGHAEHSHVQTAMLNAYAKRGDEAAPQLEAFVAALPAWTIDTYNVLINMYGRRKNKEKVLELFEKLKAEQQVQMNDVTFGTLVTAFARMKDTARVHEVVELLKVKEGTVSASFYSVLAASLHRMGDTTGVNDAWEDLQASKLFPDTEVYNQFLSLYGRQHNTAKVQTVLDSMMRHVPPNPVTSTTVLDLLGKTGRIYEMEALFEDMKKSTDAQPTAVTYHQVLNAFAKTGDVVKMDKLRQEMATKGIKENAVTYNILADGFGRAKRFEQLNELLQQRKTANIPMDELGYCVLIAAYGRAKLPAELHRIATELKVEEGASKCVTNKVIWAFIDAHCRCNDIAGVEVWEGELASLAPEKQLTASQQMVLLGYHCRLGAMDKVDAAVQRIEESGQSLSYGALNAIAKGYSKAGLFEKTVGVLHKMRDRNFVPDSATTLVLSGAFLKAGLHEQAQQIVEWRRQYAKHAGADESSA</sequence>
<dbReference type="PANTHER" id="PTHR47939:SF13">
    <property type="entry name" value="OS03G0201400 PROTEIN"/>
    <property type="match status" value="1"/>
</dbReference>
<dbReference type="PANTHER" id="PTHR47939">
    <property type="entry name" value="MEMBRANE-ASSOCIATED SALT-INDUCIBLE PROTEIN-LIKE"/>
    <property type="match status" value="1"/>
</dbReference>
<dbReference type="PROSITE" id="PS51375">
    <property type="entry name" value="PPR"/>
    <property type="match status" value="5"/>
</dbReference>
<dbReference type="OrthoDB" id="185373at2759"/>
<gene>
    <name evidence="3" type="ORF">BSAL_15915</name>
</gene>
<dbReference type="InterPro" id="IPR050667">
    <property type="entry name" value="PPR-containing_protein"/>
</dbReference>
<feature type="repeat" description="PPR" evidence="2">
    <location>
        <begin position="593"/>
        <end position="623"/>
    </location>
</feature>
<feature type="repeat" description="PPR" evidence="2">
    <location>
        <begin position="769"/>
        <end position="803"/>
    </location>
</feature>
<feature type="repeat" description="PPR" evidence="2">
    <location>
        <begin position="804"/>
        <end position="838"/>
    </location>
</feature>
<dbReference type="Gene3D" id="1.25.40.10">
    <property type="entry name" value="Tetratricopeptide repeat domain"/>
    <property type="match status" value="5"/>
</dbReference>
<dbReference type="InterPro" id="IPR002885">
    <property type="entry name" value="PPR_rpt"/>
</dbReference>
<accession>A0A0S4JES4</accession>
<keyword evidence="4" id="KW-1185">Reference proteome</keyword>
<evidence type="ECO:0000256" key="2">
    <source>
        <dbReference type="PROSITE-ProRule" id="PRU00708"/>
    </source>
</evidence>
<dbReference type="Pfam" id="PF13041">
    <property type="entry name" value="PPR_2"/>
    <property type="match status" value="2"/>
</dbReference>
<keyword evidence="1" id="KW-0677">Repeat</keyword>
<dbReference type="Pfam" id="PF13812">
    <property type="entry name" value="PPR_3"/>
    <property type="match status" value="1"/>
</dbReference>
<evidence type="ECO:0000313" key="3">
    <source>
        <dbReference type="EMBL" id="CUG88539.1"/>
    </source>
</evidence>
<protein>
    <submittedName>
        <fullName evidence="3">Pentatricopeptide repeat protein, putative</fullName>
    </submittedName>
</protein>
<name>A0A0S4JES4_BODSA</name>